<protein>
    <submittedName>
        <fullName evidence="1">Uncharacterized protein</fullName>
    </submittedName>
</protein>
<feature type="non-terminal residue" evidence="1">
    <location>
        <position position="150"/>
    </location>
</feature>
<dbReference type="EMBL" id="JAHRIP010057441">
    <property type="protein sequence ID" value="MEQ2303245.1"/>
    <property type="molecule type" value="Genomic_DNA"/>
</dbReference>
<accession>A0ABV0ZCA5</accession>
<reference evidence="1 2" key="1">
    <citation type="submission" date="2021-06" db="EMBL/GenBank/DDBJ databases">
        <authorList>
            <person name="Palmer J.M."/>
        </authorList>
    </citation>
    <scope>NUCLEOTIDE SEQUENCE [LARGE SCALE GENOMIC DNA]</scope>
    <source>
        <strain evidence="1 2">AS_MEX2019</strain>
        <tissue evidence="1">Muscle</tissue>
    </source>
</reference>
<comment type="caution">
    <text evidence="1">The sequence shown here is derived from an EMBL/GenBank/DDBJ whole genome shotgun (WGS) entry which is preliminary data.</text>
</comment>
<gene>
    <name evidence="1" type="ORF">AMECASPLE_014768</name>
</gene>
<dbReference type="Proteomes" id="UP001469553">
    <property type="component" value="Unassembled WGS sequence"/>
</dbReference>
<organism evidence="1 2">
    <name type="scientific">Ameca splendens</name>
    <dbReference type="NCBI Taxonomy" id="208324"/>
    <lineage>
        <taxon>Eukaryota</taxon>
        <taxon>Metazoa</taxon>
        <taxon>Chordata</taxon>
        <taxon>Craniata</taxon>
        <taxon>Vertebrata</taxon>
        <taxon>Euteleostomi</taxon>
        <taxon>Actinopterygii</taxon>
        <taxon>Neopterygii</taxon>
        <taxon>Teleostei</taxon>
        <taxon>Neoteleostei</taxon>
        <taxon>Acanthomorphata</taxon>
        <taxon>Ovalentaria</taxon>
        <taxon>Atherinomorphae</taxon>
        <taxon>Cyprinodontiformes</taxon>
        <taxon>Goodeidae</taxon>
        <taxon>Ameca</taxon>
    </lineage>
</organism>
<evidence type="ECO:0000313" key="2">
    <source>
        <dbReference type="Proteomes" id="UP001469553"/>
    </source>
</evidence>
<evidence type="ECO:0000313" key="1">
    <source>
        <dbReference type="EMBL" id="MEQ2303245.1"/>
    </source>
</evidence>
<keyword evidence="2" id="KW-1185">Reference proteome</keyword>
<name>A0ABV0ZCA5_9TELE</name>
<proteinExistence type="predicted"/>
<sequence>MVDSEKIKETERSLPRATYRRTPSWATCHVRERGCGAPADGMMPTADRSSSPFDPLVVLELVSDTKEEAVTWLLSRIRDPPQIGGAGLLVEQLGPGVGAEEKDNLNLFLVGASLERLLSGAEDLGLFKEYNDGSMRGFTCSNKHNFKDFK</sequence>